<feature type="compositionally biased region" description="Low complexity" evidence="8">
    <location>
        <begin position="236"/>
        <end position="249"/>
    </location>
</feature>
<dbReference type="GO" id="GO:0016567">
    <property type="term" value="P:protein ubiquitination"/>
    <property type="evidence" value="ECO:0007669"/>
    <property type="project" value="UniProtKB-UniPathway"/>
</dbReference>
<evidence type="ECO:0000256" key="8">
    <source>
        <dbReference type="SAM" id="MobiDB-lite"/>
    </source>
</evidence>
<dbReference type="SMART" id="SM00647">
    <property type="entry name" value="IBR"/>
    <property type="match status" value="1"/>
</dbReference>
<accession>A0A445BJ02</accession>
<dbReference type="STRING" id="3818.A0A445BJ02"/>
<organism evidence="10 11">
    <name type="scientific">Arachis hypogaea</name>
    <name type="common">Peanut</name>
    <dbReference type="NCBI Taxonomy" id="3818"/>
    <lineage>
        <taxon>Eukaryota</taxon>
        <taxon>Viridiplantae</taxon>
        <taxon>Streptophyta</taxon>
        <taxon>Embryophyta</taxon>
        <taxon>Tracheophyta</taxon>
        <taxon>Spermatophyta</taxon>
        <taxon>Magnoliopsida</taxon>
        <taxon>eudicotyledons</taxon>
        <taxon>Gunneridae</taxon>
        <taxon>Pentapetalae</taxon>
        <taxon>rosids</taxon>
        <taxon>fabids</taxon>
        <taxon>Fabales</taxon>
        <taxon>Fabaceae</taxon>
        <taxon>Papilionoideae</taxon>
        <taxon>50 kb inversion clade</taxon>
        <taxon>dalbergioids sensu lato</taxon>
        <taxon>Dalbergieae</taxon>
        <taxon>Pterocarpus clade</taxon>
        <taxon>Arachis</taxon>
    </lineage>
</organism>
<evidence type="ECO:0000259" key="9">
    <source>
        <dbReference type="SMART" id="SM00647"/>
    </source>
</evidence>
<dbReference type="SUPFAM" id="SSF57850">
    <property type="entry name" value="RING/U-box"/>
    <property type="match status" value="1"/>
</dbReference>
<proteinExistence type="predicted"/>
<evidence type="ECO:0000256" key="5">
    <source>
        <dbReference type="ARBA" id="ARBA00022786"/>
    </source>
</evidence>
<protein>
    <recommendedName>
        <fullName evidence="9">IBR domain-containing protein</fullName>
    </recommendedName>
</protein>
<evidence type="ECO:0000313" key="10">
    <source>
        <dbReference type="EMBL" id="RYR38657.1"/>
    </source>
</evidence>
<evidence type="ECO:0000313" key="11">
    <source>
        <dbReference type="Proteomes" id="UP000289738"/>
    </source>
</evidence>
<dbReference type="Proteomes" id="UP000289738">
    <property type="component" value="Chromosome A09"/>
</dbReference>
<reference evidence="10 11" key="1">
    <citation type="submission" date="2019-01" db="EMBL/GenBank/DDBJ databases">
        <title>Sequencing of cultivated peanut Arachis hypogaea provides insights into genome evolution and oil improvement.</title>
        <authorList>
            <person name="Chen X."/>
        </authorList>
    </citation>
    <scope>NUCLEOTIDE SEQUENCE [LARGE SCALE GENOMIC DNA]</scope>
    <source>
        <strain evidence="11">cv. Fuhuasheng</strain>
        <tissue evidence="10">Leaves</tissue>
    </source>
</reference>
<dbReference type="GO" id="GO:0008270">
    <property type="term" value="F:zinc ion binding"/>
    <property type="evidence" value="ECO:0007669"/>
    <property type="project" value="UniProtKB-KW"/>
</dbReference>
<evidence type="ECO:0000256" key="3">
    <source>
        <dbReference type="ARBA" id="ARBA00022723"/>
    </source>
</evidence>
<name>A0A445BJ02_ARAHY</name>
<dbReference type="CDD" id="cd22582">
    <property type="entry name" value="BRcat_RBR_unk"/>
    <property type="match status" value="1"/>
</dbReference>
<evidence type="ECO:0000256" key="7">
    <source>
        <dbReference type="SAM" id="Coils"/>
    </source>
</evidence>
<gene>
    <name evidence="10" type="ORF">Ahy_A09g043788</name>
</gene>
<keyword evidence="11" id="KW-1185">Reference proteome</keyword>
<dbReference type="UniPathway" id="UPA00143"/>
<dbReference type="InterPro" id="IPR031127">
    <property type="entry name" value="E3_UB_ligase_RBR"/>
</dbReference>
<comment type="pathway">
    <text evidence="2">Protein modification; protein ubiquitination.</text>
</comment>
<feature type="coiled-coil region" evidence="7">
    <location>
        <begin position="307"/>
        <end position="383"/>
    </location>
</feature>
<keyword evidence="6" id="KW-0862">Zinc</keyword>
<comment type="caution">
    <text evidence="10">The sequence shown here is derived from an EMBL/GenBank/DDBJ whole genome shotgun (WGS) entry which is preliminary data.</text>
</comment>
<sequence length="458" mass="51367">MVKHVSSQVHRVKIHCPICLSSYLNVEECRNILPKKVFDLWGKLLCEARIPEADKFYCPFKDCSAFMIDDGDHNSRKLARKFMCPHCDRIFCAQCKVAWHHGIKCKEFQSRNKDRMEKEDVMLMGLAKKKSCQRCLLICFPLLWRELLLHIVDHKALDKLLAFAGVKGIVRVFSFLCRALSILPSTSRALTSVTLCRCSVYVSQESMTPKSAMKYLRITKKTLVAKNLQQQKDVRVGSQEVGVGSSVRSSPRKNSGSGYTVQKVIIPTPLSQPVSSKLSLESPSSSEPPFMKQKATISALVAAWVDVDKLGDLKKELEKERDVLRSDLERARERAMRSKAAAALAEEKAKKYQESYTHVYSERLALEEEVKELKVELEESQELAALGIDQMFNNLESQVNVLAPDLDLSLFKVEVESSIPALEVVLAVPISVLPPSLTEGKDVIAIGKALDSPMSENP</sequence>
<comment type="cofactor">
    <cofactor evidence="1">
        <name>Zn(2+)</name>
        <dbReference type="ChEBI" id="CHEBI:29105"/>
    </cofactor>
</comment>
<evidence type="ECO:0000256" key="6">
    <source>
        <dbReference type="ARBA" id="ARBA00022833"/>
    </source>
</evidence>
<keyword evidence="3" id="KW-0479">Metal-binding</keyword>
<dbReference type="AlphaFoldDB" id="A0A445BJ02"/>
<keyword evidence="7" id="KW-0175">Coiled coil</keyword>
<dbReference type="Pfam" id="PF01485">
    <property type="entry name" value="IBR"/>
    <property type="match status" value="1"/>
</dbReference>
<evidence type="ECO:0000256" key="4">
    <source>
        <dbReference type="ARBA" id="ARBA00022771"/>
    </source>
</evidence>
<dbReference type="PANTHER" id="PTHR11685">
    <property type="entry name" value="RBR FAMILY RING FINGER AND IBR DOMAIN-CONTAINING"/>
    <property type="match status" value="1"/>
</dbReference>
<dbReference type="EMBL" id="SDMP01000009">
    <property type="protein sequence ID" value="RYR38657.1"/>
    <property type="molecule type" value="Genomic_DNA"/>
</dbReference>
<keyword evidence="4" id="KW-0863">Zinc-finger</keyword>
<feature type="domain" description="IBR" evidence="9">
    <location>
        <begin position="39"/>
        <end position="105"/>
    </location>
</feature>
<feature type="region of interest" description="Disordered" evidence="8">
    <location>
        <begin position="236"/>
        <end position="258"/>
    </location>
</feature>
<evidence type="ECO:0000256" key="2">
    <source>
        <dbReference type="ARBA" id="ARBA00004906"/>
    </source>
</evidence>
<dbReference type="GO" id="GO:0004842">
    <property type="term" value="F:ubiquitin-protein transferase activity"/>
    <property type="evidence" value="ECO:0007669"/>
    <property type="project" value="InterPro"/>
</dbReference>
<dbReference type="InterPro" id="IPR002867">
    <property type="entry name" value="IBR_dom"/>
</dbReference>
<keyword evidence="5" id="KW-0833">Ubl conjugation pathway</keyword>
<evidence type="ECO:0000256" key="1">
    <source>
        <dbReference type="ARBA" id="ARBA00001947"/>
    </source>
</evidence>